<reference evidence="5 6" key="1">
    <citation type="submission" date="2010-05" db="EMBL/GenBank/DDBJ databases">
        <title>The Genome Sequence of Thecamonas trahens ATCC 50062.</title>
        <authorList>
            <consortium name="The Broad Institute Genome Sequencing Platform"/>
            <person name="Russ C."/>
            <person name="Cuomo C."/>
            <person name="Shea T."/>
            <person name="Young S.K."/>
            <person name="Zeng Q."/>
            <person name="Koehrsen M."/>
            <person name="Haas B."/>
            <person name="Borodovsky M."/>
            <person name="Guigo R."/>
            <person name="Alvarado L."/>
            <person name="Berlin A."/>
            <person name="Bochicchio J."/>
            <person name="Borenstein D."/>
            <person name="Chapman S."/>
            <person name="Chen Z."/>
            <person name="Freedman E."/>
            <person name="Gellesch M."/>
            <person name="Goldberg J."/>
            <person name="Griggs A."/>
            <person name="Gujja S."/>
            <person name="Heilman E."/>
            <person name="Heiman D."/>
            <person name="Hepburn T."/>
            <person name="Howarth C."/>
            <person name="Jen D."/>
            <person name="Larson L."/>
            <person name="Mehta T."/>
            <person name="Park D."/>
            <person name="Pearson M."/>
            <person name="Roberts A."/>
            <person name="Saif S."/>
            <person name="Shenoy N."/>
            <person name="Sisk P."/>
            <person name="Stolte C."/>
            <person name="Sykes S."/>
            <person name="Thomson T."/>
            <person name="Walk T."/>
            <person name="White J."/>
            <person name="Yandava C."/>
            <person name="Burger G."/>
            <person name="Gray M.W."/>
            <person name="Holland P.W.H."/>
            <person name="King N."/>
            <person name="Lang F.B.F."/>
            <person name="Roger A.J."/>
            <person name="Ruiz-Trillo I."/>
            <person name="Lander E."/>
            <person name="Nusbaum C."/>
        </authorList>
    </citation>
    <scope>NUCLEOTIDE SEQUENCE [LARGE SCALE GENOMIC DNA]</scope>
    <source>
        <strain evidence="5 6">ATCC 50062</strain>
    </source>
</reference>
<sequence length="405" mass="45128">MQRQTATYLVLVVLAVYLLWPSAPPSPLRPSLVPAASPAALRRSLSAARVIEMATQSPLYNVRVPDTPGHAAAKAWLMAQLRQIDGFELTVHEFVDDTPLGRKAFANLIASSAPDAPRRIVLGAHYDSKLFDGFEFRGAIDSAVPCAMLLELAAGLSPLLPSAPPDLGFDIVLFDGEEAFVDWTATDSIYGARALAAKWAAEDRLARIELFTLIDLIGTGRHVFHDAHPASSGVFNRLADIEAAGRAAGWISDYQTPSYFRRGPSRMTVEDDHIPFLRRNVPVLHLIPVPFPSSWHTHADSASALEPKPIADILGILAEWLHSLVRPAARRNLRPRRPAHGMTKDEFLARIGRECDQYADAFESWDELFSLRGLDMKKRNIPVRQRRWILRKTEMYRQQHEPSDD</sequence>
<dbReference type="GeneID" id="25570264"/>
<evidence type="ECO:0000256" key="1">
    <source>
        <dbReference type="ARBA" id="ARBA00022679"/>
    </source>
</evidence>
<evidence type="ECO:0000313" key="6">
    <source>
        <dbReference type="Proteomes" id="UP000054408"/>
    </source>
</evidence>
<evidence type="ECO:0000256" key="3">
    <source>
        <dbReference type="SAM" id="SignalP"/>
    </source>
</evidence>
<dbReference type="SUPFAM" id="SSF53187">
    <property type="entry name" value="Zn-dependent exopeptidases"/>
    <property type="match status" value="1"/>
</dbReference>
<dbReference type="InterPro" id="IPR007484">
    <property type="entry name" value="Peptidase_M28"/>
</dbReference>
<name>A0A0L0DQF9_THETB</name>
<proteinExistence type="predicted"/>
<dbReference type="OrthoDB" id="3907302at2759"/>
<keyword evidence="3" id="KW-0732">Signal</keyword>
<feature type="signal peptide" evidence="3">
    <location>
        <begin position="1"/>
        <end position="25"/>
    </location>
</feature>
<dbReference type="InterPro" id="IPR040234">
    <property type="entry name" value="QC/QCL"/>
</dbReference>
<evidence type="ECO:0000259" key="4">
    <source>
        <dbReference type="SMART" id="SM01238"/>
    </source>
</evidence>
<dbReference type="SMART" id="SM01238">
    <property type="entry name" value="IGR"/>
    <property type="match status" value="1"/>
</dbReference>
<feature type="chain" id="PRO_5005537750" description="Small ribosomal subunit protein mS41 SAM domain-containing protein" evidence="3">
    <location>
        <begin position="26"/>
        <end position="405"/>
    </location>
</feature>
<dbReference type="Pfam" id="PF04389">
    <property type="entry name" value="Peptidase_M28"/>
    <property type="match status" value="1"/>
</dbReference>
<dbReference type="EMBL" id="GL349491">
    <property type="protein sequence ID" value="KNC54544.1"/>
    <property type="molecule type" value="Genomic_DNA"/>
</dbReference>
<dbReference type="AlphaFoldDB" id="A0A0L0DQF9"/>
<dbReference type="Proteomes" id="UP000054408">
    <property type="component" value="Unassembled WGS sequence"/>
</dbReference>
<dbReference type="GO" id="GO:0008270">
    <property type="term" value="F:zinc ion binding"/>
    <property type="evidence" value="ECO:0007669"/>
    <property type="project" value="TreeGrafter"/>
</dbReference>
<gene>
    <name evidence="5" type="ORF">AMSG_12350</name>
</gene>
<dbReference type="PANTHER" id="PTHR12283:SF6">
    <property type="entry name" value="GLUTAMINYL-PEPTIDE CYCLOTRANSFERASE-RELATED"/>
    <property type="match status" value="1"/>
</dbReference>
<dbReference type="InterPro" id="IPR019083">
    <property type="entry name" value="SAM_Ribosomal_mS41"/>
</dbReference>
<evidence type="ECO:0000313" key="5">
    <source>
        <dbReference type="EMBL" id="KNC54544.1"/>
    </source>
</evidence>
<dbReference type="PANTHER" id="PTHR12283">
    <property type="entry name" value="GLUTAMINYL-PEPTIDE CYCLOTRANSFERASE"/>
    <property type="match status" value="1"/>
</dbReference>
<feature type="domain" description="Small ribosomal subunit protein mS41 SAM" evidence="4">
    <location>
        <begin position="344"/>
        <end position="399"/>
    </location>
</feature>
<dbReference type="OMA" id="THWAYQK"/>
<evidence type="ECO:0000256" key="2">
    <source>
        <dbReference type="ARBA" id="ARBA00023315"/>
    </source>
</evidence>
<organism evidence="5 6">
    <name type="scientific">Thecamonas trahens ATCC 50062</name>
    <dbReference type="NCBI Taxonomy" id="461836"/>
    <lineage>
        <taxon>Eukaryota</taxon>
        <taxon>Apusozoa</taxon>
        <taxon>Apusomonadida</taxon>
        <taxon>Apusomonadidae</taxon>
        <taxon>Thecamonas</taxon>
    </lineage>
</organism>
<dbReference type="GO" id="GO:0016603">
    <property type="term" value="F:glutaminyl-peptide cyclotransferase activity"/>
    <property type="evidence" value="ECO:0007669"/>
    <property type="project" value="TreeGrafter"/>
</dbReference>
<accession>A0A0L0DQF9</accession>
<dbReference type="eggNOG" id="KOG3946">
    <property type="taxonomic scope" value="Eukaryota"/>
</dbReference>
<keyword evidence="6" id="KW-1185">Reference proteome</keyword>
<dbReference type="Gene3D" id="3.40.630.10">
    <property type="entry name" value="Zn peptidases"/>
    <property type="match status" value="1"/>
</dbReference>
<protein>
    <recommendedName>
        <fullName evidence="4">Small ribosomal subunit protein mS41 SAM domain-containing protein</fullName>
    </recommendedName>
</protein>
<dbReference type="STRING" id="461836.A0A0L0DQF9"/>
<dbReference type="Pfam" id="PF09597">
    <property type="entry name" value="SAM_Ribosomal_mS41"/>
    <property type="match status" value="1"/>
</dbReference>
<keyword evidence="2" id="KW-0012">Acyltransferase</keyword>
<dbReference type="RefSeq" id="XP_013753593.1">
    <property type="nucleotide sequence ID" value="XM_013898139.1"/>
</dbReference>
<keyword evidence="1" id="KW-0808">Transferase</keyword>